<evidence type="ECO:0000313" key="3">
    <source>
        <dbReference type="Proteomes" id="UP000250235"/>
    </source>
</evidence>
<evidence type="ECO:0000313" key="2">
    <source>
        <dbReference type="EMBL" id="KZV54015.1"/>
    </source>
</evidence>
<dbReference type="GO" id="GO:0051213">
    <property type="term" value="F:dioxygenase activity"/>
    <property type="evidence" value="ECO:0007669"/>
    <property type="project" value="UniProtKB-KW"/>
</dbReference>
<proteinExistence type="predicted"/>
<feature type="region of interest" description="Disordered" evidence="1">
    <location>
        <begin position="266"/>
        <end position="288"/>
    </location>
</feature>
<organism evidence="2 3">
    <name type="scientific">Dorcoceras hygrometricum</name>
    <dbReference type="NCBI Taxonomy" id="472368"/>
    <lineage>
        <taxon>Eukaryota</taxon>
        <taxon>Viridiplantae</taxon>
        <taxon>Streptophyta</taxon>
        <taxon>Embryophyta</taxon>
        <taxon>Tracheophyta</taxon>
        <taxon>Spermatophyta</taxon>
        <taxon>Magnoliopsida</taxon>
        <taxon>eudicotyledons</taxon>
        <taxon>Gunneridae</taxon>
        <taxon>Pentapetalae</taxon>
        <taxon>asterids</taxon>
        <taxon>lamiids</taxon>
        <taxon>Lamiales</taxon>
        <taxon>Gesneriaceae</taxon>
        <taxon>Didymocarpoideae</taxon>
        <taxon>Trichosporeae</taxon>
        <taxon>Loxocarpinae</taxon>
        <taxon>Dorcoceras</taxon>
    </lineage>
</organism>
<keyword evidence="2" id="KW-0560">Oxidoreductase</keyword>
<dbReference type="Proteomes" id="UP000250235">
    <property type="component" value="Unassembled WGS sequence"/>
</dbReference>
<sequence length="414" mass="46521">MFYHQLSSSCYCEALMLGCSGFLASRHLILMGGLSRFFYCRFPQTEPIDVTEFCPANELSPRQTVRLGCWEIWRSGGLEACRSGGLEIFRSRGLDICKSVGREVWNLSLGDELDVIPAMTCDHRHGSKGFGSHPDKGPPILKSARACRSGGLEIFRSRGLDICKSVGREVWNLSLGDELDVIPAMTCDHRHGSKGFGSHPDKGPPILKSARRTKQHAPNPDLHLQLGRITRGLMPSSEMHPEEKTASKSPTSTRLSLFELCDNPRRASRSRYSRDSPQDKSPASSGSVVSTAKPLYKYQGEWIYLVTHAMPLFDLQDVYMVIGSLATLDLPMTLSVIPRGSWDDVARRFTMIRWVSPKMWFRNHKCCEPTVSCIPEPLRVTQILVSQFPSVRSDRRSDYDEATTMDLKPMYTWA</sequence>
<name>A0A2Z7D3M2_9LAMI</name>
<reference evidence="2 3" key="1">
    <citation type="journal article" date="2015" name="Proc. Natl. Acad. Sci. U.S.A.">
        <title>The resurrection genome of Boea hygrometrica: A blueprint for survival of dehydration.</title>
        <authorList>
            <person name="Xiao L."/>
            <person name="Yang G."/>
            <person name="Zhang L."/>
            <person name="Yang X."/>
            <person name="Zhao S."/>
            <person name="Ji Z."/>
            <person name="Zhou Q."/>
            <person name="Hu M."/>
            <person name="Wang Y."/>
            <person name="Chen M."/>
            <person name="Xu Y."/>
            <person name="Jin H."/>
            <person name="Xiao X."/>
            <person name="Hu G."/>
            <person name="Bao F."/>
            <person name="Hu Y."/>
            <person name="Wan P."/>
            <person name="Li L."/>
            <person name="Deng X."/>
            <person name="Kuang T."/>
            <person name="Xiang C."/>
            <person name="Zhu J.K."/>
            <person name="Oliver M.J."/>
            <person name="He Y."/>
        </authorList>
    </citation>
    <scope>NUCLEOTIDE SEQUENCE [LARGE SCALE GENOMIC DNA]</scope>
    <source>
        <strain evidence="3">cv. XS01</strain>
    </source>
</reference>
<keyword evidence="3" id="KW-1185">Reference proteome</keyword>
<protein>
    <submittedName>
        <fullName evidence="2">Gibberellin 2-beta-dioxygenase 1-like</fullName>
    </submittedName>
</protein>
<feature type="compositionally biased region" description="Polar residues" evidence="1">
    <location>
        <begin position="279"/>
        <end position="288"/>
    </location>
</feature>
<accession>A0A2Z7D3M2</accession>
<gene>
    <name evidence="2" type="ORF">F511_41190</name>
</gene>
<evidence type="ECO:0000256" key="1">
    <source>
        <dbReference type="SAM" id="MobiDB-lite"/>
    </source>
</evidence>
<dbReference type="EMBL" id="KQ989679">
    <property type="protein sequence ID" value="KZV54015.1"/>
    <property type="molecule type" value="Genomic_DNA"/>
</dbReference>
<keyword evidence="2" id="KW-0223">Dioxygenase</keyword>
<dbReference type="OrthoDB" id="3934549at2759"/>
<dbReference type="AlphaFoldDB" id="A0A2Z7D3M2"/>